<dbReference type="Proteomes" id="UP000325030">
    <property type="component" value="Chromosome"/>
</dbReference>
<proteinExistence type="predicted"/>
<dbReference type="Gene3D" id="3.50.30.50">
    <property type="entry name" value="Putative cyclase"/>
    <property type="match status" value="1"/>
</dbReference>
<evidence type="ECO:0000313" key="4">
    <source>
        <dbReference type="Proteomes" id="UP000325030"/>
    </source>
</evidence>
<dbReference type="Pfam" id="PF04199">
    <property type="entry name" value="Cyclase"/>
    <property type="match status" value="1"/>
</dbReference>
<dbReference type="PANTHER" id="PTHR31118:SF12">
    <property type="entry name" value="CYCLASE-LIKE PROTEIN 2"/>
    <property type="match status" value="1"/>
</dbReference>
<sequence>MVERKIIDLSLQIEEGMPFYPGDPEPHVRKFIDYKDKGYMVHELNIGTHTGTHVDVPAHFIPGGKTLEKIGIEQFIGEGQAFNYNEVDPSTEIVIIYTGTNKQWKKGWKMDNIKVIDEELAMKLVRSKVKLVGIDSPSIGSSEVHRILLSNNTVIVENLSDTTSLLVGKKFTFYAVPILVSGVDGAQARAFAVL</sequence>
<gene>
    <name evidence="1" type="ORF">IC006_1613</name>
    <name evidence="2" type="ORF">IC007_1590</name>
</gene>
<evidence type="ECO:0000313" key="3">
    <source>
        <dbReference type="Proteomes" id="UP000322983"/>
    </source>
</evidence>
<dbReference type="GeneID" id="41717929"/>
<dbReference type="InterPro" id="IPR037175">
    <property type="entry name" value="KFase_sf"/>
</dbReference>
<dbReference type="KEGG" id="step:IC006_1613"/>
<accession>A0A510DVP4</accession>
<dbReference type="STRING" id="1294262.GCA_001316085_00417"/>
<dbReference type="RefSeq" id="WP_054845035.1">
    <property type="nucleotide sequence ID" value="NZ_AP018929.1"/>
</dbReference>
<keyword evidence="3" id="KW-1185">Reference proteome</keyword>
<dbReference type="PANTHER" id="PTHR31118">
    <property type="entry name" value="CYCLASE-LIKE PROTEIN 2"/>
    <property type="match status" value="1"/>
</dbReference>
<dbReference type="EMBL" id="AP018929">
    <property type="protein sequence ID" value="BBG24303.1"/>
    <property type="molecule type" value="Genomic_DNA"/>
</dbReference>
<dbReference type="Proteomes" id="UP000322983">
    <property type="component" value="Chromosome"/>
</dbReference>
<dbReference type="GO" id="GO:0019441">
    <property type="term" value="P:L-tryptophan catabolic process to kynurenine"/>
    <property type="evidence" value="ECO:0007669"/>
    <property type="project" value="InterPro"/>
</dbReference>
<dbReference type="OrthoDB" id="9014at2157"/>
<reference evidence="1 3" key="2">
    <citation type="journal article" date="2020" name="Int. J. Syst. Evol. Microbiol.">
        <title>Sulfuracidifex tepidarius gen. nov., sp. nov. and transfer of Sulfolobus metallicus Huber and Stetter 1992 to the genus Sulfuracidifex as Sulfuracidifex metallicus comb. nov.</title>
        <authorList>
            <person name="Itoh T."/>
            <person name="Miura T."/>
            <person name="Sakai H.D."/>
            <person name="Kato S."/>
            <person name="Ohkuma M."/>
            <person name="Takashina T."/>
        </authorList>
    </citation>
    <scope>NUCLEOTIDE SEQUENCE [LARGE SCALE GENOMIC DNA]</scope>
    <source>
        <strain evidence="1 3">IC-006</strain>
        <strain evidence="2">IC-007</strain>
    </source>
</reference>
<accession>A0A510E4R0</accession>
<evidence type="ECO:0000313" key="1">
    <source>
        <dbReference type="EMBL" id="BBG24303.1"/>
    </source>
</evidence>
<organism evidence="1 3">
    <name type="scientific">Sulfuracidifex tepidarius</name>
    <dbReference type="NCBI Taxonomy" id="1294262"/>
    <lineage>
        <taxon>Archaea</taxon>
        <taxon>Thermoproteota</taxon>
        <taxon>Thermoprotei</taxon>
        <taxon>Sulfolobales</taxon>
        <taxon>Sulfolobaceae</taxon>
        <taxon>Sulfuracidifex</taxon>
    </lineage>
</organism>
<reference evidence="4" key="1">
    <citation type="submission" date="2018-09" db="EMBL/GenBank/DDBJ databases">
        <title>Complete Genome Sequencing of Sulfolobus sp. JCM 16834.</title>
        <authorList>
            <person name="Kato S."/>
            <person name="Itoh T."/>
            <person name="Ohkuma M."/>
        </authorList>
    </citation>
    <scope>NUCLEOTIDE SEQUENCE [LARGE SCALE GENOMIC DNA]</scope>
    <source>
        <strain evidence="4">IC-007</strain>
    </source>
</reference>
<dbReference type="SUPFAM" id="SSF102198">
    <property type="entry name" value="Putative cyclase"/>
    <property type="match status" value="1"/>
</dbReference>
<dbReference type="AlphaFoldDB" id="A0A510DVP4"/>
<evidence type="ECO:0000313" key="2">
    <source>
        <dbReference type="EMBL" id="BBG27060.1"/>
    </source>
</evidence>
<protein>
    <submittedName>
        <fullName evidence="1">Kynurenine formamidase</fullName>
    </submittedName>
</protein>
<dbReference type="InterPro" id="IPR007325">
    <property type="entry name" value="KFase/CYL"/>
</dbReference>
<dbReference type="GO" id="GO:0004061">
    <property type="term" value="F:arylformamidase activity"/>
    <property type="evidence" value="ECO:0007669"/>
    <property type="project" value="InterPro"/>
</dbReference>
<name>A0A510DVP4_9CREN</name>
<dbReference type="EMBL" id="AP018930">
    <property type="protein sequence ID" value="BBG27060.1"/>
    <property type="molecule type" value="Genomic_DNA"/>
</dbReference>